<accession>A0ACA9RSJ5</accession>
<evidence type="ECO:0000313" key="2">
    <source>
        <dbReference type="Proteomes" id="UP000789920"/>
    </source>
</evidence>
<comment type="caution">
    <text evidence="1">The sequence shown here is derived from an EMBL/GenBank/DDBJ whole genome shotgun (WGS) entry which is preliminary data.</text>
</comment>
<feature type="non-terminal residue" evidence="1">
    <location>
        <position position="167"/>
    </location>
</feature>
<name>A0ACA9RSJ5_9GLOM</name>
<keyword evidence="2" id="KW-1185">Reference proteome</keyword>
<sequence>MGIKNLKPNPKVIVTFGSIGAGKTTFLNELKVFFENQGLTIYLPEEMSLRLGQDLKYFYQDTQRYGFMFQDLLIDAYQKENEIIRKDKYDIYLIDRTTKDTQFFSEILINDKLKLNYFKKKLNKEEQINAKYNFFIKYFPEICYERKVKRNRKGEKVLLEYLKTLCA</sequence>
<proteinExistence type="predicted"/>
<dbReference type="EMBL" id="CAJVQC010067523">
    <property type="protein sequence ID" value="CAG8807301.1"/>
    <property type="molecule type" value="Genomic_DNA"/>
</dbReference>
<evidence type="ECO:0000313" key="1">
    <source>
        <dbReference type="EMBL" id="CAG8807301.1"/>
    </source>
</evidence>
<gene>
    <name evidence="1" type="ORF">RPERSI_LOCUS22361</name>
</gene>
<dbReference type="Proteomes" id="UP000789920">
    <property type="component" value="Unassembled WGS sequence"/>
</dbReference>
<protein>
    <submittedName>
        <fullName evidence="1">31767_t:CDS:1</fullName>
    </submittedName>
</protein>
<reference evidence="1" key="1">
    <citation type="submission" date="2021-06" db="EMBL/GenBank/DDBJ databases">
        <authorList>
            <person name="Kallberg Y."/>
            <person name="Tangrot J."/>
            <person name="Rosling A."/>
        </authorList>
    </citation>
    <scope>NUCLEOTIDE SEQUENCE</scope>
    <source>
        <strain evidence="1">MA461A</strain>
    </source>
</reference>
<organism evidence="1 2">
    <name type="scientific">Racocetra persica</name>
    <dbReference type="NCBI Taxonomy" id="160502"/>
    <lineage>
        <taxon>Eukaryota</taxon>
        <taxon>Fungi</taxon>
        <taxon>Fungi incertae sedis</taxon>
        <taxon>Mucoromycota</taxon>
        <taxon>Glomeromycotina</taxon>
        <taxon>Glomeromycetes</taxon>
        <taxon>Diversisporales</taxon>
        <taxon>Gigasporaceae</taxon>
        <taxon>Racocetra</taxon>
    </lineage>
</organism>